<dbReference type="GO" id="GO:0006954">
    <property type="term" value="P:inflammatory response"/>
    <property type="evidence" value="ECO:0007669"/>
    <property type="project" value="TreeGrafter"/>
</dbReference>
<dbReference type="GO" id="GO:0046872">
    <property type="term" value="F:metal ion binding"/>
    <property type="evidence" value="ECO:0007669"/>
    <property type="project" value="UniProtKB-KW"/>
</dbReference>
<dbReference type="PRINTS" id="PR00289">
    <property type="entry name" value="DISINTEGRIN"/>
</dbReference>
<evidence type="ECO:0000256" key="7">
    <source>
        <dbReference type="PROSITE-ProRule" id="PRU00068"/>
    </source>
</evidence>
<feature type="domain" description="Disintegrin" evidence="14">
    <location>
        <begin position="426"/>
        <end position="512"/>
    </location>
</feature>
<evidence type="ECO:0000256" key="5">
    <source>
        <dbReference type="ARBA" id="ARBA00023136"/>
    </source>
</evidence>
<keyword evidence="4 11" id="KW-1133">Transmembrane helix</keyword>
<comment type="caution">
    <text evidence="8">Lacks conserved residue(s) required for the propagation of feature annotation.</text>
</comment>
<feature type="region of interest" description="Disordered" evidence="10">
    <location>
        <begin position="817"/>
        <end position="879"/>
    </location>
</feature>
<evidence type="ECO:0000256" key="8">
    <source>
        <dbReference type="PROSITE-ProRule" id="PRU00076"/>
    </source>
</evidence>
<feature type="signal peptide" evidence="12">
    <location>
        <begin position="1"/>
        <end position="20"/>
    </location>
</feature>
<organism evidence="16 17">
    <name type="scientific">Perca flavescens</name>
    <name type="common">American yellow perch</name>
    <name type="synonym">Morone flavescens</name>
    <dbReference type="NCBI Taxonomy" id="8167"/>
    <lineage>
        <taxon>Eukaryota</taxon>
        <taxon>Metazoa</taxon>
        <taxon>Chordata</taxon>
        <taxon>Craniata</taxon>
        <taxon>Vertebrata</taxon>
        <taxon>Euteleostomi</taxon>
        <taxon>Actinopterygii</taxon>
        <taxon>Neopterygii</taxon>
        <taxon>Teleostei</taxon>
        <taxon>Neoteleostei</taxon>
        <taxon>Acanthomorphata</taxon>
        <taxon>Eupercaria</taxon>
        <taxon>Perciformes</taxon>
        <taxon>Percoidei</taxon>
        <taxon>Percidae</taxon>
        <taxon>Percinae</taxon>
        <taxon>Perca</taxon>
    </lineage>
</organism>
<evidence type="ECO:0000256" key="9">
    <source>
        <dbReference type="PROSITE-ProRule" id="PRU00276"/>
    </source>
</evidence>
<dbReference type="SUPFAM" id="SSF55486">
    <property type="entry name" value="Metalloproteases ('zincins'), catalytic domain"/>
    <property type="match status" value="1"/>
</dbReference>
<feature type="chain" id="PRO_5019784376" description="Disintegrin and metalloproteinase domain-containing protein 8" evidence="12">
    <location>
        <begin position="21"/>
        <end position="879"/>
    </location>
</feature>
<evidence type="ECO:0000256" key="3">
    <source>
        <dbReference type="ARBA" id="ARBA00022692"/>
    </source>
</evidence>
<dbReference type="InterPro" id="IPR034027">
    <property type="entry name" value="Reprolysin_adamalysin"/>
</dbReference>
<dbReference type="Proteomes" id="UP000295070">
    <property type="component" value="Chromosome 17"/>
</dbReference>
<reference evidence="16 17" key="1">
    <citation type="submission" date="2019-01" db="EMBL/GenBank/DDBJ databases">
        <title>A chromosome-scale genome assembly of the yellow perch, Perca flavescens.</title>
        <authorList>
            <person name="Feron R."/>
            <person name="Morvezen R."/>
            <person name="Bestin A."/>
            <person name="Haffray P."/>
            <person name="Klopp C."/>
            <person name="Zahm M."/>
            <person name="Cabau C."/>
            <person name="Roques C."/>
            <person name="Donnadieu C."/>
            <person name="Bouchez O."/>
            <person name="Christie M."/>
            <person name="Larson W."/>
            <person name="Guiguen Y."/>
        </authorList>
    </citation>
    <scope>NUCLEOTIDE SEQUENCE [LARGE SCALE GENOMIC DNA]</scope>
    <source>
        <strain evidence="16">YP-PL-M2</strain>
        <tissue evidence="16">Blood</tissue>
    </source>
</reference>
<dbReference type="PANTHER" id="PTHR11905">
    <property type="entry name" value="ADAM A DISINTEGRIN AND METALLOPROTEASE DOMAIN"/>
    <property type="match status" value="1"/>
</dbReference>
<keyword evidence="9" id="KW-0479">Metal-binding</keyword>
<dbReference type="AlphaFoldDB" id="A0A484CB02"/>
<feature type="binding site" evidence="9">
    <location>
        <position position="358"/>
    </location>
    <ligand>
        <name>Zn(2+)</name>
        <dbReference type="ChEBI" id="CHEBI:29105"/>
        <note>catalytic</note>
    </ligand>
</feature>
<dbReference type="Gene3D" id="4.10.70.10">
    <property type="entry name" value="Disintegrin domain"/>
    <property type="match status" value="1"/>
</dbReference>
<dbReference type="PROSITE" id="PS50026">
    <property type="entry name" value="EGF_3"/>
    <property type="match status" value="1"/>
</dbReference>
<feature type="transmembrane region" description="Helical" evidence="11">
    <location>
        <begin position="690"/>
        <end position="716"/>
    </location>
</feature>
<dbReference type="InterPro" id="IPR002870">
    <property type="entry name" value="Peptidase_M12B_N"/>
</dbReference>
<dbReference type="GO" id="GO:0051044">
    <property type="term" value="P:positive regulation of membrane protein ectodomain proteolysis"/>
    <property type="evidence" value="ECO:0007669"/>
    <property type="project" value="TreeGrafter"/>
</dbReference>
<evidence type="ECO:0000256" key="6">
    <source>
        <dbReference type="ARBA" id="ARBA00023157"/>
    </source>
</evidence>
<dbReference type="Gene3D" id="3.40.390.10">
    <property type="entry name" value="Collagenase (Catalytic Domain)"/>
    <property type="match status" value="1"/>
</dbReference>
<dbReference type="STRING" id="8167.A0A484CB02"/>
<dbReference type="PANTHER" id="PTHR11905:SF20">
    <property type="entry name" value="DISINTEGRIN AND METALLOPROTEINASE DOMAIN-CONTAINING PROTEIN 8"/>
    <property type="match status" value="1"/>
</dbReference>
<dbReference type="EMBL" id="SCKG01000017">
    <property type="protein sequence ID" value="TDH01210.1"/>
    <property type="molecule type" value="Genomic_DNA"/>
</dbReference>
<dbReference type="GO" id="GO:0005886">
    <property type="term" value="C:plasma membrane"/>
    <property type="evidence" value="ECO:0007669"/>
    <property type="project" value="UniProtKB-ARBA"/>
</dbReference>
<comment type="caution">
    <text evidence="16">The sequence shown here is derived from an EMBL/GenBank/DDBJ whole genome shotgun (WGS) entry which is preliminary data.</text>
</comment>
<evidence type="ECO:0000256" key="11">
    <source>
        <dbReference type="SAM" id="Phobius"/>
    </source>
</evidence>
<feature type="domain" description="EGF-like" evidence="13">
    <location>
        <begin position="646"/>
        <end position="678"/>
    </location>
</feature>
<dbReference type="SUPFAM" id="SSF57552">
    <property type="entry name" value="Blood coagulation inhibitor (disintegrin)"/>
    <property type="match status" value="1"/>
</dbReference>
<accession>A0A484CB02</accession>
<feature type="disulfide bond" evidence="7">
    <location>
        <begin position="484"/>
        <end position="504"/>
    </location>
</feature>
<protein>
    <recommendedName>
        <fullName evidence="18">Disintegrin and metalloproteinase domain-containing protein 8</fullName>
    </recommendedName>
</protein>
<feature type="binding site" evidence="9">
    <location>
        <position position="354"/>
    </location>
    <ligand>
        <name>Zn(2+)</name>
        <dbReference type="ChEBI" id="CHEBI:29105"/>
        <note>catalytic</note>
    </ligand>
</feature>
<keyword evidence="6 8" id="KW-1015">Disulfide bond</keyword>
<evidence type="ECO:0008006" key="18">
    <source>
        <dbReference type="Google" id="ProtNLM"/>
    </source>
</evidence>
<dbReference type="FunFam" id="4.10.70.10:FF:000001">
    <property type="entry name" value="Disintegrin and metalloproteinase domain-containing protein 22"/>
    <property type="match status" value="1"/>
</dbReference>
<keyword evidence="9" id="KW-0862">Zinc</keyword>
<dbReference type="Pfam" id="PF01562">
    <property type="entry name" value="Pep_M12B_propep"/>
    <property type="match status" value="1"/>
</dbReference>
<evidence type="ECO:0000256" key="2">
    <source>
        <dbReference type="ARBA" id="ARBA00022536"/>
    </source>
</evidence>
<feature type="region of interest" description="Disordered" evidence="10">
    <location>
        <begin position="770"/>
        <end position="795"/>
    </location>
</feature>
<evidence type="ECO:0000259" key="14">
    <source>
        <dbReference type="PROSITE" id="PS50214"/>
    </source>
</evidence>
<dbReference type="InterPro" id="IPR001590">
    <property type="entry name" value="Peptidase_M12B"/>
</dbReference>
<keyword evidence="5 11" id="KW-0472">Membrane</keyword>
<dbReference type="PROSITE" id="PS01186">
    <property type="entry name" value="EGF_2"/>
    <property type="match status" value="1"/>
</dbReference>
<feature type="domain" description="Peptidase M12B" evidence="15">
    <location>
        <begin position="220"/>
        <end position="418"/>
    </location>
</feature>
<keyword evidence="2 8" id="KW-0245">EGF-like domain</keyword>
<dbReference type="InterPro" id="IPR024079">
    <property type="entry name" value="MetalloPept_cat_dom_sf"/>
</dbReference>
<dbReference type="PROSITE" id="PS00427">
    <property type="entry name" value="DISINTEGRIN_1"/>
    <property type="match status" value="1"/>
</dbReference>
<dbReference type="PROSITE" id="PS50214">
    <property type="entry name" value="DISINTEGRIN_2"/>
    <property type="match status" value="1"/>
</dbReference>
<keyword evidence="3 11" id="KW-0812">Transmembrane</keyword>
<dbReference type="InterPro" id="IPR001762">
    <property type="entry name" value="Disintegrin_dom"/>
</dbReference>
<name>A0A484CB02_PERFV</name>
<feature type="active site" evidence="9">
    <location>
        <position position="355"/>
    </location>
</feature>
<dbReference type="GO" id="GO:0022407">
    <property type="term" value="P:regulation of cell-cell adhesion"/>
    <property type="evidence" value="ECO:0007669"/>
    <property type="project" value="TreeGrafter"/>
</dbReference>
<dbReference type="InterPro" id="IPR000742">
    <property type="entry name" value="EGF"/>
</dbReference>
<keyword evidence="17" id="KW-1185">Reference proteome</keyword>
<dbReference type="FunFam" id="3.40.390.10:FF:000002">
    <property type="entry name" value="Disintegrin and metalloproteinase domain-containing protein 22"/>
    <property type="match status" value="1"/>
</dbReference>
<dbReference type="InterPro" id="IPR013111">
    <property type="entry name" value="EGF_extracell"/>
</dbReference>
<dbReference type="Gene3D" id="2.60.120.260">
    <property type="entry name" value="Galactose-binding domain-like"/>
    <property type="match status" value="1"/>
</dbReference>
<dbReference type="GO" id="GO:0006508">
    <property type="term" value="P:proteolysis"/>
    <property type="evidence" value="ECO:0007669"/>
    <property type="project" value="InterPro"/>
</dbReference>
<proteinExistence type="predicted"/>
<evidence type="ECO:0000256" key="10">
    <source>
        <dbReference type="SAM" id="MobiDB-lite"/>
    </source>
</evidence>
<sequence>MPYSGLFIWIFFSSWGIIAGNEMTLPHVMKYQTVIPQRLKDSSRINDATTHQTYPVVLQYSLTIAGQNYTLHLEKNKDLVGKNFSVTHYSDQGTQVTTTPDLRVHCYYHGHIVGVDDSSASVGLCSGIKGFVRLQDQMYLIEPLAGTEAGQQNDRQISAVNSDKVLHAVYNYKHLRRKRSSCSHGNTTTYYDHGPRPSGLFQLSSLKSRAQTKDRTGKSRTVELVVVVDNKEYEKFGSKKKIEARALEIANHVDKLYRPVGVRVMLVGLDIWSYRDQIEVSTNPELTLGRFLEWRQRSLLPRTKHDNAQFITGVDFDGSTVGLANTNAMCTSNSGAVNEDHNINSIGVASTIAHEMGHNLGLSHDSENCVCGSLTSKKGCIMAESVGLVYPELFSSCSQQQLSRFLEEVNPACLLDTPSTDRIYGGPVCGNAFLEPGEDCDCGTAEECKNPCCNATTCTLNAGAQCAQGECCHNCQLKPTGSVCRPKTGGCDLAEYCTGFSASCPTDAYTQNGLSCNRGKGYCYNGQCPSRQEHCKRLWGPDAEVAPDVCFYQHGNCRKTLFSQRCSNRDQSCGKLFCSGGWEFPVTSRKSFYKVGNGDICNEATMNPEDNYPADLGLVPVGTKCGNNMVCYDQRCQDIKNIKVYGTNDCSAKCNNHGVCNHERQCHCDPGWAPPFCDVEQSELPEEPSLVVFIVSLIVGLFLLSVLVIESLMCCIKKRRPAKRCFQSTSGQTNPLFRSSGVRGSPRLGSTHISQPTFVESSAAQACKPLSSARPHTQALKPSRAAPLPPKNLSAVSQPSKIQQVVSPFMQPVSSKPIYSENKPLPPSRPLPPLATKLIMKPKPPMPPVKPKPSAVRSPLPHTQLLAGRAALMPQSRPR</sequence>
<gene>
    <name evidence="16" type="ORF">EPR50_G00177870</name>
</gene>
<comment type="subcellular location">
    <subcellularLocation>
        <location evidence="1">Membrane</location>
        <topology evidence="1">Single-pass type I membrane protein</topology>
    </subcellularLocation>
</comment>
<dbReference type="Pfam" id="PF00200">
    <property type="entry name" value="Disintegrin"/>
    <property type="match status" value="1"/>
</dbReference>
<evidence type="ECO:0000256" key="4">
    <source>
        <dbReference type="ARBA" id="ARBA00022989"/>
    </source>
</evidence>
<dbReference type="CDD" id="cd04269">
    <property type="entry name" value="ZnMc_adamalysin_II_like"/>
    <property type="match status" value="1"/>
</dbReference>
<dbReference type="SMART" id="SM00608">
    <property type="entry name" value="ACR"/>
    <property type="match status" value="1"/>
</dbReference>
<dbReference type="InterPro" id="IPR006586">
    <property type="entry name" value="ADAM_Cys-rich"/>
</dbReference>
<dbReference type="Pfam" id="PF07974">
    <property type="entry name" value="EGF_2"/>
    <property type="match status" value="1"/>
</dbReference>
<keyword evidence="12" id="KW-0732">Signal</keyword>
<dbReference type="SMART" id="SM00050">
    <property type="entry name" value="DISIN"/>
    <property type="match status" value="1"/>
</dbReference>
<evidence type="ECO:0000313" key="16">
    <source>
        <dbReference type="EMBL" id="TDH01210.1"/>
    </source>
</evidence>
<dbReference type="Pfam" id="PF01421">
    <property type="entry name" value="Reprolysin"/>
    <property type="match status" value="1"/>
</dbReference>
<dbReference type="InterPro" id="IPR036436">
    <property type="entry name" value="Disintegrin_dom_sf"/>
</dbReference>
<feature type="compositionally biased region" description="Pro residues" evidence="10">
    <location>
        <begin position="842"/>
        <end position="851"/>
    </location>
</feature>
<feature type="disulfide bond" evidence="8">
    <location>
        <begin position="668"/>
        <end position="677"/>
    </location>
</feature>
<feature type="binding site" evidence="9">
    <location>
        <position position="364"/>
    </location>
    <ligand>
        <name>Zn(2+)</name>
        <dbReference type="ChEBI" id="CHEBI:29105"/>
        <note>catalytic</note>
    </ligand>
</feature>
<dbReference type="GO" id="GO:0050839">
    <property type="term" value="F:cell adhesion molecule binding"/>
    <property type="evidence" value="ECO:0007669"/>
    <property type="project" value="TreeGrafter"/>
</dbReference>
<feature type="disulfide bond" evidence="8">
    <location>
        <begin position="650"/>
        <end position="660"/>
    </location>
</feature>
<evidence type="ECO:0000259" key="13">
    <source>
        <dbReference type="PROSITE" id="PS50026"/>
    </source>
</evidence>
<evidence type="ECO:0000313" key="17">
    <source>
        <dbReference type="Proteomes" id="UP000295070"/>
    </source>
</evidence>
<dbReference type="GO" id="GO:0004222">
    <property type="term" value="F:metalloendopeptidase activity"/>
    <property type="evidence" value="ECO:0007669"/>
    <property type="project" value="InterPro"/>
</dbReference>
<dbReference type="PROSITE" id="PS50215">
    <property type="entry name" value="ADAM_MEPRO"/>
    <property type="match status" value="1"/>
</dbReference>
<evidence type="ECO:0000256" key="12">
    <source>
        <dbReference type="SAM" id="SignalP"/>
    </source>
</evidence>
<evidence type="ECO:0000256" key="1">
    <source>
        <dbReference type="ARBA" id="ARBA00004479"/>
    </source>
</evidence>
<dbReference type="Pfam" id="PF08516">
    <property type="entry name" value="ADAM_CR"/>
    <property type="match status" value="1"/>
</dbReference>
<evidence type="ECO:0000259" key="15">
    <source>
        <dbReference type="PROSITE" id="PS50215"/>
    </source>
</evidence>
<feature type="compositionally biased region" description="Pro residues" evidence="10">
    <location>
        <begin position="824"/>
        <end position="833"/>
    </location>
</feature>
<dbReference type="InterPro" id="IPR018358">
    <property type="entry name" value="Disintegrin_CS"/>
</dbReference>
<dbReference type="GO" id="GO:0002693">
    <property type="term" value="P:positive regulation of cellular extravasation"/>
    <property type="evidence" value="ECO:0007669"/>
    <property type="project" value="TreeGrafter"/>
</dbReference>